<organism evidence="1 2">
    <name type="scientific">Alosa alosa</name>
    <name type="common">allis shad</name>
    <dbReference type="NCBI Taxonomy" id="278164"/>
    <lineage>
        <taxon>Eukaryota</taxon>
        <taxon>Metazoa</taxon>
        <taxon>Chordata</taxon>
        <taxon>Craniata</taxon>
        <taxon>Vertebrata</taxon>
        <taxon>Euteleostomi</taxon>
        <taxon>Actinopterygii</taxon>
        <taxon>Neopterygii</taxon>
        <taxon>Teleostei</taxon>
        <taxon>Clupei</taxon>
        <taxon>Clupeiformes</taxon>
        <taxon>Clupeoidei</taxon>
        <taxon>Clupeidae</taxon>
        <taxon>Alosa</taxon>
    </lineage>
</organism>
<protein>
    <submittedName>
        <fullName evidence="1">Uncharacterized protein</fullName>
    </submittedName>
</protein>
<sequence length="102" mass="11574">MGWHDVNVKLLSSWLSSPLASPDLLCPQESQQAGKDKMMARGSQFHFLPCVQVLDMNQKMEDILKILVEHFKPKPELLQKPAHHSSRVTVMKHMGVSMDEGH</sequence>
<dbReference type="AlphaFoldDB" id="A0AAV6GK74"/>
<gene>
    <name evidence="1" type="ORF">AALO_G00158570</name>
</gene>
<keyword evidence="2" id="KW-1185">Reference proteome</keyword>
<evidence type="ECO:0000313" key="2">
    <source>
        <dbReference type="Proteomes" id="UP000823561"/>
    </source>
</evidence>
<evidence type="ECO:0000313" key="1">
    <source>
        <dbReference type="EMBL" id="KAG5274047.1"/>
    </source>
</evidence>
<dbReference type="Proteomes" id="UP000823561">
    <property type="component" value="Chromosome 11"/>
</dbReference>
<accession>A0AAV6GK74</accession>
<dbReference type="EMBL" id="JADWDJ010000011">
    <property type="protein sequence ID" value="KAG5274047.1"/>
    <property type="molecule type" value="Genomic_DNA"/>
</dbReference>
<comment type="caution">
    <text evidence="1">The sequence shown here is derived from an EMBL/GenBank/DDBJ whole genome shotgun (WGS) entry which is preliminary data.</text>
</comment>
<proteinExistence type="predicted"/>
<name>A0AAV6GK74_9TELE</name>
<reference evidence="1" key="1">
    <citation type="submission" date="2020-10" db="EMBL/GenBank/DDBJ databases">
        <title>Chromosome-scale genome assembly of the Allis shad, Alosa alosa.</title>
        <authorList>
            <person name="Margot Z."/>
            <person name="Christophe K."/>
            <person name="Cabau C."/>
            <person name="Louis A."/>
            <person name="Berthelot C."/>
            <person name="Parey E."/>
            <person name="Roest Crollius H."/>
            <person name="Montfort J."/>
            <person name="Robinson-Rechavi M."/>
            <person name="Bucao C."/>
            <person name="Bouchez O."/>
            <person name="Gislard M."/>
            <person name="Lluch J."/>
            <person name="Milhes M."/>
            <person name="Lampietro C."/>
            <person name="Lopez Roques C."/>
            <person name="Donnadieu C."/>
            <person name="Braasch I."/>
            <person name="Desvignes T."/>
            <person name="Postlethwait J."/>
            <person name="Bobe J."/>
            <person name="Guiguen Y."/>
        </authorList>
    </citation>
    <scope>NUCLEOTIDE SEQUENCE</scope>
    <source>
        <strain evidence="1">M-15738</strain>
        <tissue evidence="1">Blood</tissue>
    </source>
</reference>